<sequence>MAVDIYRIILLLKSSSVFSQVSTDDLRQVALAMEEERYLVGEHIFDQGQFGDHMYVLQAGRVGISLRTGNRSECLAELGAGECFGEMNLLDDLPRSATAYALEDVIVFALEKQRLRQLILRCPELSLGIMRSLSLRLRDANLRNA</sequence>
<dbReference type="KEGG" id="tun:J9260_16215"/>
<dbReference type="RefSeq" id="WP_210218751.1">
    <property type="nucleotide sequence ID" value="NZ_CP072793.1"/>
</dbReference>
<proteinExistence type="predicted"/>
<evidence type="ECO:0000313" key="3">
    <source>
        <dbReference type="Proteomes" id="UP000672009"/>
    </source>
</evidence>
<evidence type="ECO:0000259" key="1">
    <source>
        <dbReference type="PROSITE" id="PS50042"/>
    </source>
</evidence>
<dbReference type="Gene3D" id="2.60.120.10">
    <property type="entry name" value="Jelly Rolls"/>
    <property type="match status" value="1"/>
</dbReference>
<evidence type="ECO:0000313" key="2">
    <source>
        <dbReference type="EMBL" id="QTR53225.1"/>
    </source>
</evidence>
<dbReference type="EMBL" id="CP072793">
    <property type="protein sequence ID" value="QTR53225.1"/>
    <property type="molecule type" value="Genomic_DNA"/>
</dbReference>
<dbReference type="Proteomes" id="UP000672009">
    <property type="component" value="Chromosome"/>
</dbReference>
<dbReference type="InterPro" id="IPR050397">
    <property type="entry name" value="Env_Response_Regulators"/>
</dbReference>
<organism evidence="2 3">
    <name type="scientific">Thiothrix unzii</name>
    <dbReference type="NCBI Taxonomy" id="111769"/>
    <lineage>
        <taxon>Bacteria</taxon>
        <taxon>Pseudomonadati</taxon>
        <taxon>Pseudomonadota</taxon>
        <taxon>Gammaproteobacteria</taxon>
        <taxon>Thiotrichales</taxon>
        <taxon>Thiotrichaceae</taxon>
        <taxon>Thiothrix</taxon>
    </lineage>
</organism>
<dbReference type="PROSITE" id="PS50042">
    <property type="entry name" value="CNMP_BINDING_3"/>
    <property type="match status" value="1"/>
</dbReference>
<dbReference type="InterPro" id="IPR000595">
    <property type="entry name" value="cNMP-bd_dom"/>
</dbReference>
<name>A0A975II07_9GAMM</name>
<dbReference type="SUPFAM" id="SSF51206">
    <property type="entry name" value="cAMP-binding domain-like"/>
    <property type="match status" value="1"/>
</dbReference>
<dbReference type="PANTHER" id="PTHR24567:SF74">
    <property type="entry name" value="HTH-TYPE TRANSCRIPTIONAL REGULATOR ARCR"/>
    <property type="match status" value="1"/>
</dbReference>
<dbReference type="Pfam" id="PF00027">
    <property type="entry name" value="cNMP_binding"/>
    <property type="match status" value="1"/>
</dbReference>
<dbReference type="PANTHER" id="PTHR24567">
    <property type="entry name" value="CRP FAMILY TRANSCRIPTIONAL REGULATORY PROTEIN"/>
    <property type="match status" value="1"/>
</dbReference>
<dbReference type="SMART" id="SM00100">
    <property type="entry name" value="cNMP"/>
    <property type="match status" value="1"/>
</dbReference>
<protein>
    <submittedName>
        <fullName evidence="2">Cyclic nucleotide-binding domain-containing protein</fullName>
    </submittedName>
</protein>
<dbReference type="InterPro" id="IPR014710">
    <property type="entry name" value="RmlC-like_jellyroll"/>
</dbReference>
<dbReference type="InterPro" id="IPR018490">
    <property type="entry name" value="cNMP-bd_dom_sf"/>
</dbReference>
<dbReference type="PRINTS" id="PR00103">
    <property type="entry name" value="CAMPKINASE"/>
</dbReference>
<feature type="domain" description="Cyclic nucleotide-binding" evidence="1">
    <location>
        <begin position="17"/>
        <end position="125"/>
    </location>
</feature>
<dbReference type="AlphaFoldDB" id="A0A975II07"/>
<dbReference type="GO" id="GO:0005829">
    <property type="term" value="C:cytosol"/>
    <property type="evidence" value="ECO:0007669"/>
    <property type="project" value="TreeGrafter"/>
</dbReference>
<keyword evidence="3" id="KW-1185">Reference proteome</keyword>
<dbReference type="GO" id="GO:0003700">
    <property type="term" value="F:DNA-binding transcription factor activity"/>
    <property type="evidence" value="ECO:0007669"/>
    <property type="project" value="TreeGrafter"/>
</dbReference>
<gene>
    <name evidence="2" type="ORF">J9260_16215</name>
</gene>
<reference evidence="2" key="1">
    <citation type="submission" date="2021-04" db="EMBL/GenBank/DDBJ databases">
        <title>Genomics, taxonomy and metabolism of representatives of sulfur bacteria of the genus Thiothrix: Thiothrix fructosivorans QT, Thiothrix unzii A1T and three new species, Thiothrix subterranea sp. nov., Thiothrix litoralis sp. nov. and 'Candidatus Thiothrix anitrata' sp. nov.</title>
        <authorList>
            <person name="Ravin N.V."/>
            <person name="Smolyakov D."/>
            <person name="Rudenko T.S."/>
            <person name="Mardanov A.V."/>
            <person name="Beletsky A.V."/>
            <person name="Markov N.D."/>
            <person name="Fomenkov A.I."/>
            <person name="Roberts R.J."/>
            <person name="Karnachuk O.V."/>
            <person name="Novikov A."/>
            <person name="Grabovich M.Y."/>
        </authorList>
    </citation>
    <scope>NUCLEOTIDE SEQUENCE</scope>
    <source>
        <strain evidence="2">A1</strain>
    </source>
</reference>
<dbReference type="CDD" id="cd00038">
    <property type="entry name" value="CAP_ED"/>
    <property type="match status" value="1"/>
</dbReference>
<accession>A0A975II07</accession>